<sequence length="410" mass="46712">MVVRWIIFISFYILIDIYAFQTVKTLTRNYWLYGLWIAISLLVLGSVIYQLGIVGAERTIGLDKMYVLGFFLVVFVPKLMLVVFMLGEDIVRLIIGGFSKFGTNAESFYLPSRRKFVSTVALGLAAIPFASLLYGMYKGKYQYRVLKYALEFDDLPEAFHGYTITQLSDIHSGSFDDEKKVNYAVNLANEQKSDVILFTGDLVNNVAEEMDRWKPVFSNLKAKDGVFSVLGNHDYGDYVNWDTKAAKAENLSKLKSIQKEMGWDLLLNENRTIARNGQQIKLVGVENWGAGGFKKAGDLNKASEGITKEDFKILLSHDPSHWKEQVKENDRNYQLTLSGHTHGMQFGIEIPGIIKWSPVKYRYENWAGIYEEFGRYINVNRGFGFIGYPGRVGIWPEITVIQLKKRGKDA</sequence>
<dbReference type="InterPro" id="IPR004843">
    <property type="entry name" value="Calcineurin-like_PHP"/>
</dbReference>
<protein>
    <submittedName>
        <fullName evidence="5">Phosphoesterase</fullName>
    </submittedName>
</protein>
<feature type="transmembrane region" description="Helical" evidence="3">
    <location>
        <begin position="66"/>
        <end position="86"/>
    </location>
</feature>
<dbReference type="CDD" id="cd07385">
    <property type="entry name" value="MPP_YkuE_C"/>
    <property type="match status" value="1"/>
</dbReference>
<evidence type="ECO:0000259" key="4">
    <source>
        <dbReference type="Pfam" id="PF00149"/>
    </source>
</evidence>
<dbReference type="InterPro" id="IPR029052">
    <property type="entry name" value="Metallo-depent_PP-like"/>
</dbReference>
<dbReference type="GO" id="GO:0009245">
    <property type="term" value="P:lipid A biosynthetic process"/>
    <property type="evidence" value="ECO:0007669"/>
    <property type="project" value="TreeGrafter"/>
</dbReference>
<dbReference type="GO" id="GO:0008758">
    <property type="term" value="F:UDP-2,3-diacylglucosamine hydrolase activity"/>
    <property type="evidence" value="ECO:0007669"/>
    <property type="project" value="TreeGrafter"/>
</dbReference>
<evidence type="ECO:0000256" key="3">
    <source>
        <dbReference type="SAM" id="Phobius"/>
    </source>
</evidence>
<evidence type="ECO:0000256" key="2">
    <source>
        <dbReference type="ARBA" id="ARBA00022801"/>
    </source>
</evidence>
<gene>
    <name evidence="5" type="ORF">DDV96_10370</name>
</gene>
<feature type="transmembrane region" description="Helical" evidence="3">
    <location>
        <begin position="5"/>
        <end position="21"/>
    </location>
</feature>
<organism evidence="5 6">
    <name type="scientific">Marixanthomonas spongiae</name>
    <dbReference type="NCBI Taxonomy" id="2174845"/>
    <lineage>
        <taxon>Bacteria</taxon>
        <taxon>Pseudomonadati</taxon>
        <taxon>Bacteroidota</taxon>
        <taxon>Flavobacteriia</taxon>
        <taxon>Flavobacteriales</taxon>
        <taxon>Flavobacteriaceae</taxon>
        <taxon>Marixanthomonas</taxon>
    </lineage>
</organism>
<dbReference type="PANTHER" id="PTHR31302">
    <property type="entry name" value="TRANSMEMBRANE PROTEIN WITH METALLOPHOSPHOESTERASE DOMAIN-RELATED"/>
    <property type="match status" value="1"/>
</dbReference>
<reference evidence="5 6" key="1">
    <citation type="submission" date="2018-04" db="EMBL/GenBank/DDBJ databases">
        <title>Marixanthomonas spongiae HN-E44 sp. nov., isolated from a marine sponge.</title>
        <authorList>
            <person name="Luo L."/>
            <person name="Zhuang L."/>
        </authorList>
    </citation>
    <scope>NUCLEOTIDE SEQUENCE [LARGE SCALE GENOMIC DNA]</scope>
    <source>
        <strain evidence="5 6">HN-E44</strain>
    </source>
</reference>
<dbReference type="Proteomes" id="UP000245962">
    <property type="component" value="Unassembled WGS sequence"/>
</dbReference>
<name>A0A2U0HZC4_9FLAO</name>
<accession>A0A2U0HZC4</accession>
<feature type="domain" description="Calcineurin-like phosphoesterase" evidence="4">
    <location>
        <begin position="163"/>
        <end position="343"/>
    </location>
</feature>
<dbReference type="OrthoDB" id="9780884at2"/>
<evidence type="ECO:0000313" key="6">
    <source>
        <dbReference type="Proteomes" id="UP000245962"/>
    </source>
</evidence>
<comment type="caution">
    <text evidence="5">The sequence shown here is derived from an EMBL/GenBank/DDBJ whole genome shotgun (WGS) entry which is preliminary data.</text>
</comment>
<proteinExistence type="predicted"/>
<dbReference type="PANTHER" id="PTHR31302:SF31">
    <property type="entry name" value="PHOSPHODIESTERASE YAEI"/>
    <property type="match status" value="1"/>
</dbReference>
<keyword evidence="6" id="KW-1185">Reference proteome</keyword>
<dbReference type="InterPro" id="IPR051158">
    <property type="entry name" value="Metallophosphoesterase_sf"/>
</dbReference>
<dbReference type="EMBL" id="QEHR01000006">
    <property type="protein sequence ID" value="PVW14204.1"/>
    <property type="molecule type" value="Genomic_DNA"/>
</dbReference>
<keyword evidence="1" id="KW-0479">Metal-binding</keyword>
<keyword evidence="3" id="KW-0472">Membrane</keyword>
<keyword evidence="2" id="KW-0378">Hydrolase</keyword>
<dbReference type="SUPFAM" id="SSF56300">
    <property type="entry name" value="Metallo-dependent phosphatases"/>
    <property type="match status" value="1"/>
</dbReference>
<evidence type="ECO:0000256" key="1">
    <source>
        <dbReference type="ARBA" id="ARBA00022723"/>
    </source>
</evidence>
<feature type="transmembrane region" description="Helical" evidence="3">
    <location>
        <begin position="116"/>
        <end position="137"/>
    </location>
</feature>
<dbReference type="GO" id="GO:0016020">
    <property type="term" value="C:membrane"/>
    <property type="evidence" value="ECO:0007669"/>
    <property type="project" value="GOC"/>
</dbReference>
<feature type="transmembrane region" description="Helical" evidence="3">
    <location>
        <begin position="33"/>
        <end position="54"/>
    </location>
</feature>
<dbReference type="GO" id="GO:0046872">
    <property type="term" value="F:metal ion binding"/>
    <property type="evidence" value="ECO:0007669"/>
    <property type="project" value="UniProtKB-KW"/>
</dbReference>
<keyword evidence="3" id="KW-1133">Transmembrane helix</keyword>
<dbReference type="RefSeq" id="WP_116694694.1">
    <property type="nucleotide sequence ID" value="NZ_QEHR01000006.1"/>
</dbReference>
<dbReference type="Gene3D" id="3.60.21.10">
    <property type="match status" value="1"/>
</dbReference>
<dbReference type="AlphaFoldDB" id="A0A2U0HZC4"/>
<evidence type="ECO:0000313" key="5">
    <source>
        <dbReference type="EMBL" id="PVW14204.1"/>
    </source>
</evidence>
<dbReference type="Pfam" id="PF00149">
    <property type="entry name" value="Metallophos"/>
    <property type="match status" value="1"/>
</dbReference>
<keyword evidence="3" id="KW-0812">Transmembrane</keyword>